<proteinExistence type="predicted"/>
<comment type="caution">
    <text evidence="1">The sequence shown here is derived from an EMBL/GenBank/DDBJ whole genome shotgun (WGS) entry which is preliminary data.</text>
</comment>
<accession>A0A0F9D0Z2</accession>
<evidence type="ECO:0000313" key="1">
    <source>
        <dbReference type="EMBL" id="KKL05743.1"/>
    </source>
</evidence>
<name>A0A0F9D0Z2_9ZZZZ</name>
<protein>
    <submittedName>
        <fullName evidence="1">Uncharacterized protein</fullName>
    </submittedName>
</protein>
<dbReference type="AlphaFoldDB" id="A0A0F9D0Z2"/>
<organism evidence="1">
    <name type="scientific">marine sediment metagenome</name>
    <dbReference type="NCBI Taxonomy" id="412755"/>
    <lineage>
        <taxon>unclassified sequences</taxon>
        <taxon>metagenomes</taxon>
        <taxon>ecological metagenomes</taxon>
    </lineage>
</organism>
<feature type="non-terminal residue" evidence="1">
    <location>
        <position position="156"/>
    </location>
</feature>
<gene>
    <name evidence="1" type="ORF">LCGC14_2603000</name>
</gene>
<sequence>MKCKIMFMCFLLVLFTGCQGASNAQDSLAVGMKINAEVRQAFFIKAFTLNRALITESRQKWINEAKKQTATGVLTAKEIAKVLAELNRNLGLDESITSENFGYLSYLLVTGERADQYLGQADLFLESKKPIWRHLSKQGRKTVAEVLDEAEAWSPI</sequence>
<dbReference type="PROSITE" id="PS51257">
    <property type="entry name" value="PROKAR_LIPOPROTEIN"/>
    <property type="match status" value="1"/>
</dbReference>
<reference evidence="1" key="1">
    <citation type="journal article" date="2015" name="Nature">
        <title>Complex archaea that bridge the gap between prokaryotes and eukaryotes.</title>
        <authorList>
            <person name="Spang A."/>
            <person name="Saw J.H."/>
            <person name="Jorgensen S.L."/>
            <person name="Zaremba-Niedzwiedzka K."/>
            <person name="Martijn J."/>
            <person name="Lind A.E."/>
            <person name="van Eijk R."/>
            <person name="Schleper C."/>
            <person name="Guy L."/>
            <person name="Ettema T.J."/>
        </authorList>
    </citation>
    <scope>NUCLEOTIDE SEQUENCE</scope>
</reference>
<dbReference type="EMBL" id="LAZR01043990">
    <property type="protein sequence ID" value="KKL05743.1"/>
    <property type="molecule type" value="Genomic_DNA"/>
</dbReference>